<evidence type="ECO:0000313" key="2">
    <source>
        <dbReference type="Proteomes" id="UP000051861"/>
    </source>
</evidence>
<dbReference type="EMBL" id="LIZX01000040">
    <property type="protein sequence ID" value="KPJ68776.1"/>
    <property type="molecule type" value="Genomic_DNA"/>
</dbReference>
<sequence length="81" mass="9105">MVDYDPWLGNPVGVVEHNKFTSIKDSESSATIFNGPLHLPKDRQCRVYDITGRVVTPDKMRPGVYFVEIDGKITKKVVKIG</sequence>
<evidence type="ECO:0000313" key="1">
    <source>
        <dbReference type="EMBL" id="KPJ68776.1"/>
    </source>
</evidence>
<reference evidence="1 2" key="1">
    <citation type="journal article" date="2015" name="Microbiome">
        <title>Genomic resolution of linkages in carbon, nitrogen, and sulfur cycling among widespread estuary sediment bacteria.</title>
        <authorList>
            <person name="Baker B.J."/>
            <person name="Lazar C.S."/>
            <person name="Teske A.P."/>
            <person name="Dick G.J."/>
        </authorList>
    </citation>
    <scope>NUCLEOTIDE SEQUENCE [LARGE SCALE GENOMIC DNA]</scope>
    <source>
        <strain evidence="1">DG_54_3</strain>
    </source>
</reference>
<comment type="caution">
    <text evidence="1">The sequence shown here is derived from an EMBL/GenBank/DDBJ whole genome shotgun (WGS) entry which is preliminary data.</text>
</comment>
<protein>
    <recommendedName>
        <fullName evidence="3">Secretion system C-terminal sorting domain-containing protein</fullName>
    </recommendedName>
</protein>
<name>A0A0S7Y260_UNCSA</name>
<accession>A0A0S7Y260</accession>
<dbReference type="Proteomes" id="UP000051861">
    <property type="component" value="Unassembled WGS sequence"/>
</dbReference>
<gene>
    <name evidence="1" type="ORF">AMJ44_05445</name>
</gene>
<dbReference type="AlphaFoldDB" id="A0A0S7Y260"/>
<organism evidence="1 2">
    <name type="scientific">candidate division WOR-1 bacterium DG_54_3</name>
    <dbReference type="NCBI Taxonomy" id="1703775"/>
    <lineage>
        <taxon>Bacteria</taxon>
        <taxon>Bacillati</taxon>
        <taxon>Saganbacteria</taxon>
    </lineage>
</organism>
<proteinExistence type="predicted"/>
<evidence type="ECO:0008006" key="3">
    <source>
        <dbReference type="Google" id="ProtNLM"/>
    </source>
</evidence>